<keyword evidence="3" id="KW-0479">Metal-binding</keyword>
<evidence type="ECO:0000313" key="17">
    <source>
        <dbReference type="Proteomes" id="UP001234178"/>
    </source>
</evidence>
<dbReference type="SMART" id="SM00980">
    <property type="entry name" value="THAP"/>
    <property type="match status" value="1"/>
</dbReference>
<evidence type="ECO:0000256" key="5">
    <source>
        <dbReference type="ARBA" id="ARBA00022833"/>
    </source>
</evidence>
<evidence type="ECO:0000256" key="12">
    <source>
        <dbReference type="PROSITE-ProRule" id="PRU00309"/>
    </source>
</evidence>
<proteinExistence type="inferred from homology"/>
<evidence type="ECO:0000256" key="13">
    <source>
        <dbReference type="SAM" id="Coils"/>
    </source>
</evidence>
<dbReference type="PANTHER" id="PTHR46600">
    <property type="entry name" value="THAP DOMAIN-CONTAINING"/>
    <property type="match status" value="1"/>
</dbReference>
<dbReference type="PANTHER" id="PTHR46600:SF1">
    <property type="entry name" value="THAP DOMAIN-CONTAINING PROTEIN 1"/>
    <property type="match status" value="1"/>
</dbReference>
<sequence length="674" mass="75643">MPKCTCCVRFCNSSNFVEKKSKLHFFSWPKDENVVETWLKAFSDNSFVTGFSKYFKVTNNLRICSLHFEAKFVNENTKKLIKNAIPTIFQLPTHHSTKACTTTTNVDRTPLTNLNGRLKCVPSIKVTSSDKTGSSFFARDLHSTSTNSNSISGDVGYDFSLLSEATSDTTLDSFGHDLDQNGRSTSHSNVLQGDLELSLLSGTTSDITLDSFGHDLDQNGRSTSNSNYLGGDLQLSLLSATTGDTTVNSFGHDFDKNGRSTPHSNALTGDLDMSLLSATTSDKTLDSFGHELEPSDRSTSHYNDLGGDLELSCLSATQKDTTADSFSNNIGIDSSVVHLLDSSILDLDNSAKFLKEDSLLHPNSNSISQPSEIDDCRFPELSSNIIPDPVHSFNRENFMILQNYKKTGDSHAAISHLHELQVESFHNELVYSIVMEAVDSELEVDETRWLKLLTSFMLAKIIANDQLKKAMLKIFDMLEWIHRNIPNGIRKLVRFCNKCQTAGIMEDELISILNSNCLKIAIKEVDSSNNTNEVTKEPKEYKETKKKKILSKDPLTNNRMFVRKLRHQVVNLEKEIKQLENLVGLQTIKLCKLDKRMTAAIKSLVSVFEEELDKQSEQHAKASFLLCQLLNFNKDICTIRYCQWTLKYSIALQGRSPTLYNFLRAHNILTLNKK</sequence>
<dbReference type="Proteomes" id="UP001234178">
    <property type="component" value="Unassembled WGS sequence"/>
</dbReference>
<evidence type="ECO:0000256" key="10">
    <source>
        <dbReference type="ARBA" id="ARBA00023242"/>
    </source>
</evidence>
<keyword evidence="17" id="KW-1185">Reference proteome</keyword>
<evidence type="ECO:0000256" key="8">
    <source>
        <dbReference type="ARBA" id="ARBA00023125"/>
    </source>
</evidence>
<feature type="domain" description="MI" evidence="15">
    <location>
        <begin position="392"/>
        <end position="515"/>
    </location>
</feature>
<comment type="caution">
    <text evidence="16">The sequence shown here is derived from an EMBL/GenBank/DDBJ whole genome shotgun (WGS) entry which is preliminary data.</text>
</comment>
<dbReference type="Pfam" id="PF02847">
    <property type="entry name" value="MA3"/>
    <property type="match status" value="1"/>
</dbReference>
<evidence type="ECO:0000256" key="4">
    <source>
        <dbReference type="ARBA" id="ARBA00022771"/>
    </source>
</evidence>
<dbReference type="PROSITE" id="PS50950">
    <property type="entry name" value="ZF_THAP"/>
    <property type="match status" value="1"/>
</dbReference>
<evidence type="ECO:0000256" key="11">
    <source>
        <dbReference type="ARBA" id="ARBA00023306"/>
    </source>
</evidence>
<evidence type="ECO:0000256" key="6">
    <source>
        <dbReference type="ARBA" id="ARBA00023015"/>
    </source>
</evidence>
<evidence type="ECO:0000259" key="15">
    <source>
        <dbReference type="PROSITE" id="PS51366"/>
    </source>
</evidence>
<dbReference type="SMART" id="SM00692">
    <property type="entry name" value="DM3"/>
    <property type="match status" value="1"/>
</dbReference>
<evidence type="ECO:0000256" key="3">
    <source>
        <dbReference type="ARBA" id="ARBA00022723"/>
    </source>
</evidence>
<keyword evidence="9" id="KW-0804">Transcription</keyword>
<evidence type="ECO:0000256" key="2">
    <source>
        <dbReference type="ARBA" id="ARBA00006177"/>
    </source>
</evidence>
<dbReference type="Gene3D" id="1.25.40.180">
    <property type="match status" value="1"/>
</dbReference>
<accession>A0ABQ9Z7Q0</accession>
<dbReference type="SUPFAM" id="SSF48371">
    <property type="entry name" value="ARM repeat"/>
    <property type="match status" value="1"/>
</dbReference>
<dbReference type="SMART" id="SM00544">
    <property type="entry name" value="MA3"/>
    <property type="match status" value="1"/>
</dbReference>
<keyword evidence="11" id="KW-0131">Cell cycle</keyword>
<keyword evidence="7 13" id="KW-0175">Coiled coil</keyword>
<dbReference type="EMBL" id="JAOYFB010000002">
    <property type="protein sequence ID" value="KAK4008925.1"/>
    <property type="molecule type" value="Genomic_DNA"/>
</dbReference>
<keyword evidence="8 12" id="KW-0238">DNA-binding</keyword>
<dbReference type="InterPro" id="IPR026516">
    <property type="entry name" value="THAP1/10"/>
</dbReference>
<dbReference type="InterPro" id="IPR003891">
    <property type="entry name" value="Initiation_fac_eIF4g_MI"/>
</dbReference>
<feature type="domain" description="THAP-type" evidence="14">
    <location>
        <begin position="1"/>
        <end position="89"/>
    </location>
</feature>
<name>A0ABQ9Z7Q0_9CRUS</name>
<dbReference type="InterPro" id="IPR006612">
    <property type="entry name" value="THAP_Znf"/>
</dbReference>
<feature type="coiled-coil region" evidence="13">
    <location>
        <begin position="562"/>
        <end position="589"/>
    </location>
</feature>
<evidence type="ECO:0000259" key="14">
    <source>
        <dbReference type="PROSITE" id="PS50950"/>
    </source>
</evidence>
<evidence type="ECO:0000313" key="16">
    <source>
        <dbReference type="EMBL" id="KAK4008925.1"/>
    </source>
</evidence>
<dbReference type="SUPFAM" id="SSF57716">
    <property type="entry name" value="Glucocorticoid receptor-like (DNA-binding domain)"/>
    <property type="match status" value="1"/>
</dbReference>
<evidence type="ECO:0000256" key="1">
    <source>
        <dbReference type="ARBA" id="ARBA00004642"/>
    </source>
</evidence>
<reference evidence="16 17" key="1">
    <citation type="journal article" date="2023" name="Nucleic Acids Res.">
        <title>The hologenome of Daphnia magna reveals possible DNA methylation and microbiome-mediated evolution of the host genome.</title>
        <authorList>
            <person name="Chaturvedi A."/>
            <person name="Li X."/>
            <person name="Dhandapani V."/>
            <person name="Marshall H."/>
            <person name="Kissane S."/>
            <person name="Cuenca-Cambronero M."/>
            <person name="Asole G."/>
            <person name="Calvet F."/>
            <person name="Ruiz-Romero M."/>
            <person name="Marangio P."/>
            <person name="Guigo R."/>
            <person name="Rago D."/>
            <person name="Mirbahai L."/>
            <person name="Eastwood N."/>
            <person name="Colbourne J.K."/>
            <person name="Zhou J."/>
            <person name="Mallon E."/>
            <person name="Orsini L."/>
        </authorList>
    </citation>
    <scope>NUCLEOTIDE SEQUENCE [LARGE SCALE GENOMIC DNA]</scope>
    <source>
        <strain evidence="16">LRV0_1</strain>
    </source>
</reference>
<dbReference type="PROSITE" id="PS51366">
    <property type="entry name" value="MI"/>
    <property type="match status" value="1"/>
</dbReference>
<keyword evidence="5" id="KW-0862">Zinc</keyword>
<keyword evidence="6" id="KW-0805">Transcription regulation</keyword>
<organism evidence="16 17">
    <name type="scientific">Daphnia magna</name>
    <dbReference type="NCBI Taxonomy" id="35525"/>
    <lineage>
        <taxon>Eukaryota</taxon>
        <taxon>Metazoa</taxon>
        <taxon>Ecdysozoa</taxon>
        <taxon>Arthropoda</taxon>
        <taxon>Crustacea</taxon>
        <taxon>Branchiopoda</taxon>
        <taxon>Diplostraca</taxon>
        <taxon>Cladocera</taxon>
        <taxon>Anomopoda</taxon>
        <taxon>Daphniidae</taxon>
        <taxon>Daphnia</taxon>
    </lineage>
</organism>
<dbReference type="Pfam" id="PF05485">
    <property type="entry name" value="THAP"/>
    <property type="match status" value="1"/>
</dbReference>
<gene>
    <name evidence="16" type="ORF">OUZ56_014047</name>
</gene>
<comment type="subcellular location">
    <subcellularLocation>
        <location evidence="1">Nucleus</location>
        <location evidence="1">Nucleoplasm</location>
    </subcellularLocation>
</comment>
<evidence type="ECO:0008006" key="18">
    <source>
        <dbReference type="Google" id="ProtNLM"/>
    </source>
</evidence>
<keyword evidence="4 12" id="KW-0863">Zinc-finger</keyword>
<evidence type="ECO:0000256" key="9">
    <source>
        <dbReference type="ARBA" id="ARBA00023163"/>
    </source>
</evidence>
<comment type="similarity">
    <text evidence="2">Belongs to the THAP1 family.</text>
</comment>
<keyword evidence="10" id="KW-0539">Nucleus</keyword>
<protein>
    <recommendedName>
        <fullName evidence="18">THAP-type domain-containing protein</fullName>
    </recommendedName>
</protein>
<evidence type="ECO:0000256" key="7">
    <source>
        <dbReference type="ARBA" id="ARBA00023054"/>
    </source>
</evidence>
<dbReference type="InterPro" id="IPR016024">
    <property type="entry name" value="ARM-type_fold"/>
</dbReference>